<dbReference type="InterPro" id="IPR006652">
    <property type="entry name" value="Kelch_1"/>
</dbReference>
<gene>
    <name evidence="3" type="ORF">CAOG_006944</name>
</gene>
<dbReference type="Proteomes" id="UP000008743">
    <property type="component" value="Unassembled WGS sequence"/>
</dbReference>
<keyword evidence="1" id="KW-0812">Transmembrane</keyword>
<keyword evidence="1" id="KW-0472">Membrane</keyword>
<proteinExistence type="predicted"/>
<evidence type="ECO:0000313" key="4">
    <source>
        <dbReference type="Proteomes" id="UP000008743"/>
    </source>
</evidence>
<reference evidence="4" key="1">
    <citation type="submission" date="2011-02" db="EMBL/GenBank/DDBJ databases">
        <title>The Genome Sequence of Capsaspora owczarzaki ATCC 30864.</title>
        <authorList>
            <person name="Russ C."/>
            <person name="Cuomo C."/>
            <person name="Burger G."/>
            <person name="Gray M.W."/>
            <person name="Holland P.W.H."/>
            <person name="King N."/>
            <person name="Lang F.B.F."/>
            <person name="Roger A.J."/>
            <person name="Ruiz-Trillo I."/>
            <person name="Young S.K."/>
            <person name="Zeng Q."/>
            <person name="Gargeya S."/>
            <person name="Alvarado L."/>
            <person name="Berlin A."/>
            <person name="Chapman S.B."/>
            <person name="Chen Z."/>
            <person name="Freedman E."/>
            <person name="Gellesch M."/>
            <person name="Goldberg J."/>
            <person name="Griggs A."/>
            <person name="Gujja S."/>
            <person name="Heilman E."/>
            <person name="Heiman D."/>
            <person name="Howarth C."/>
            <person name="Mehta T."/>
            <person name="Neiman D."/>
            <person name="Pearson M."/>
            <person name="Roberts A."/>
            <person name="Saif S."/>
            <person name="Shea T."/>
            <person name="Shenoy N."/>
            <person name="Sisk P."/>
            <person name="Stolte C."/>
            <person name="Sykes S."/>
            <person name="White J."/>
            <person name="Yandava C."/>
            <person name="Haas B."/>
            <person name="Nusbaum C."/>
            <person name="Birren B."/>
        </authorList>
    </citation>
    <scope>NUCLEOTIDE SEQUENCE</scope>
    <source>
        <strain evidence="4">ATCC 30864</strain>
    </source>
</reference>
<evidence type="ECO:0000313" key="3">
    <source>
        <dbReference type="EMBL" id="KJE96654.1"/>
    </source>
</evidence>
<evidence type="ECO:0000256" key="1">
    <source>
        <dbReference type="SAM" id="Phobius"/>
    </source>
</evidence>
<dbReference type="STRING" id="595528.A0A0D2X4U2"/>
<protein>
    <submittedName>
        <fullName evidence="3">Uncharacterized protein</fullName>
    </submittedName>
</protein>
<evidence type="ECO:0000256" key="2">
    <source>
        <dbReference type="SAM" id="SignalP"/>
    </source>
</evidence>
<dbReference type="SUPFAM" id="SSF117281">
    <property type="entry name" value="Kelch motif"/>
    <property type="match status" value="1"/>
</dbReference>
<sequence>MTITARVLFCLAGLLCLLGLAQGASQPLVLESGYVRTDLSWNSRLFVTQAQKTNGMPLFTYGQIFDWPLAADTLEQYDFTTGAWSSTLIPGGARWGACTGKFGNKHFFYGGERMNSNWYIEMDDSLRVYDEDTGLWSNPVFSLGFNISRAACASADGILYMASGISELDTNLLPDLYVINLETLTWRNVSLPHAHVQGAAAVVAGKLVVAGGTSNALGDSSPMVDVLDLATETWTSKLMPLSTNNMTGGYLNLLAQVYGDKVFLGCGAHATGPLGMELFVYDGATDSVSVIHLDHLRSYCSFVIVEDRYLVLYGGSNHDMSATETTMAAVDLETYEVTTIQNPGGRSSSAAPALATWTNPANGSTSVLVLQGQVENAMSPVVEVLQFAPYVTSVTGISHIHGGRAGGLVVSLKGNRLFGPNYDSASTLTVKLNGVPAEVLSFSITHIDFKTAACTTSSCVGLGNIEVRADGRLVRFRSLETSSVPVQLVEPLLGQLPWYYSDVDGDSLSFDHSGALAEGSTVGNLASDGFFALHLASLLPASWSSLVGTATWTIYGHDGGAALYDSLSNGDRDATKPIPSGGAAVLSQWHGIVHLEATPATSDTTHYVLFSVVVPSDPDNVFHGAVSIRQYSQASCPDLQRLGPGATPSTPYDTDFAVSYDVATDTFHFELALPYISDGYSFVADLAEFNPHTSDAGSIRSQTKCAHRRVTAGNGVPYELLFTSQPTADFGGSEFPALNNDAWFYPYESAATAADGFSGSWTLSASSCSRIQLSATFTSSELSSCREADGETQALSVGHEASDDIAGASDLVYSGVIHVVYFRPVDRHNPESSLFTTSTARYPFSFRFASDLSGVHGDLSTQQTFSVGTESNTLDEAGLLSVRLHTTYNPTAALSSTMANRYVVVSNPVSAVFAGSSATITCTEDESARGGLACSNSSVTSEACDQFFDCTSTGVWNGTTDNGMYRFVFENELAREVMADISLNHNIVRRATVDGAAVGDFSLVVRTFASAEAFNEGSNDVGAFEAGDFVYLRTDVVVPINGSFRNLEMDYVAVYVCAPPPFFVISLEEGHHGCLDTAISSLYRGLVYGSAPAGAPLAQLSMSAAHPEVLAPSGGAAASLTGSLGLRFNASPLAASATTWYVHVIGSVSSVIGHGGSSQQRRNVQFIASGSDKTHRKAAPGFRAMSNTLQVRAQNDASVAQLTVDRQFGAGQLRESSAQYMYSTMAIVSVSSAFIVLVMVLGVQSIAFRLRRVESPKQHTLVSDV</sequence>
<dbReference type="AlphaFoldDB" id="A0A0D2X4U2"/>
<dbReference type="PANTHER" id="PTHR23244">
    <property type="entry name" value="KELCH REPEAT DOMAIN"/>
    <property type="match status" value="1"/>
</dbReference>
<dbReference type="InParanoid" id="A0A0D2X4U2"/>
<dbReference type="EMBL" id="KE346372">
    <property type="protein sequence ID" value="KJE96654.1"/>
    <property type="molecule type" value="Genomic_DNA"/>
</dbReference>
<name>A0A0D2X4U2_CAPO3</name>
<feature type="signal peptide" evidence="2">
    <location>
        <begin position="1"/>
        <end position="23"/>
    </location>
</feature>
<dbReference type="InterPro" id="IPR015915">
    <property type="entry name" value="Kelch-typ_b-propeller"/>
</dbReference>
<dbReference type="Pfam" id="PF01344">
    <property type="entry name" value="Kelch_1"/>
    <property type="match status" value="1"/>
</dbReference>
<keyword evidence="1" id="KW-1133">Transmembrane helix</keyword>
<accession>A0A0D2X4U2</accession>
<dbReference type="RefSeq" id="XP_004343668.1">
    <property type="nucleotide sequence ID" value="XM_004343618.2"/>
</dbReference>
<organism evidence="3 4">
    <name type="scientific">Capsaspora owczarzaki (strain ATCC 30864)</name>
    <dbReference type="NCBI Taxonomy" id="595528"/>
    <lineage>
        <taxon>Eukaryota</taxon>
        <taxon>Filasterea</taxon>
        <taxon>Capsaspora</taxon>
    </lineage>
</organism>
<dbReference type="Gene3D" id="2.120.10.80">
    <property type="entry name" value="Kelch-type beta propeller"/>
    <property type="match status" value="1"/>
</dbReference>
<feature type="chain" id="PRO_5002255510" evidence="2">
    <location>
        <begin position="24"/>
        <end position="1265"/>
    </location>
</feature>
<keyword evidence="2" id="KW-0732">Signal</keyword>
<keyword evidence="4" id="KW-1185">Reference proteome</keyword>
<feature type="transmembrane region" description="Helical" evidence="1">
    <location>
        <begin position="1220"/>
        <end position="1243"/>
    </location>
</feature>